<dbReference type="PIRSF" id="PIRSF033328">
    <property type="entry name" value="Phest_Mll4975"/>
    <property type="match status" value="1"/>
</dbReference>
<protein>
    <submittedName>
        <fullName evidence="1">Putative phosphonate metabolism protein</fullName>
    </submittedName>
</protein>
<dbReference type="STRING" id="321267.SHM7688_00404"/>
<evidence type="ECO:0000313" key="1">
    <source>
        <dbReference type="EMBL" id="CUH50972.1"/>
    </source>
</evidence>
<gene>
    <name evidence="1" type="ORF">SHM7688_00404</name>
</gene>
<organism evidence="1 2">
    <name type="scientific">Shimia marina</name>
    <dbReference type="NCBI Taxonomy" id="321267"/>
    <lineage>
        <taxon>Bacteria</taxon>
        <taxon>Pseudomonadati</taxon>
        <taxon>Pseudomonadota</taxon>
        <taxon>Alphaproteobacteria</taxon>
        <taxon>Rhodobacterales</taxon>
        <taxon>Roseobacteraceae</taxon>
    </lineage>
</organism>
<reference evidence="1 2" key="1">
    <citation type="submission" date="2015-09" db="EMBL/GenBank/DDBJ databases">
        <authorList>
            <consortium name="Swine Surveillance"/>
        </authorList>
    </citation>
    <scope>NUCLEOTIDE SEQUENCE [LARGE SCALE GENOMIC DNA]</scope>
    <source>
        <strain evidence="1 2">CECT 7688</strain>
    </source>
</reference>
<dbReference type="AlphaFoldDB" id="A0A0N7LRJ2"/>
<dbReference type="Pfam" id="PF06299">
    <property type="entry name" value="DUF1045"/>
    <property type="match status" value="1"/>
</dbReference>
<dbReference type="OrthoDB" id="4954742at2"/>
<dbReference type="EMBL" id="CYPW01000006">
    <property type="protein sequence ID" value="CUH50972.1"/>
    <property type="molecule type" value="Genomic_DNA"/>
</dbReference>
<keyword evidence="2" id="KW-1185">Reference proteome</keyword>
<name>A0A0N7LRJ2_9RHOB</name>
<accession>A0A0N7LRJ2</accession>
<proteinExistence type="predicted"/>
<dbReference type="InterPro" id="IPR009389">
    <property type="entry name" value="DUF1045"/>
</dbReference>
<dbReference type="RefSeq" id="WP_058238352.1">
    <property type="nucleotide sequence ID" value="NZ_CYPW01000006.1"/>
</dbReference>
<sequence length="227" mass="25094">MQFRRYGIYYTPEPGALADFGAQWLGWDPVAAKHCPHPEIADLPRPVEEITTTPRKYGLHGTIKPPFFLADNQSPEALQKALAGLCVTLPPVTLPGLTLSRLGSFLALKIDGDQTPLAALAARAVTELDMFRRPPSEAELARRRQANLSPAQEALLAEWGYPYVMEEFRFHITLTGRLGKDAEQTQAALLPHITALLPQPFVVSSLTLVGEDDSQMFHEIHRYALTG</sequence>
<evidence type="ECO:0000313" key="2">
    <source>
        <dbReference type="Proteomes" id="UP000054823"/>
    </source>
</evidence>
<dbReference type="Gene3D" id="3.90.1140.10">
    <property type="entry name" value="Cyclic phosphodiesterase"/>
    <property type="match status" value="1"/>
</dbReference>
<dbReference type="Proteomes" id="UP000054823">
    <property type="component" value="Unassembled WGS sequence"/>
</dbReference>